<dbReference type="Gene3D" id="3.30.1490.20">
    <property type="entry name" value="ATP-grasp fold, A domain"/>
    <property type="match status" value="1"/>
</dbReference>
<dbReference type="InterPro" id="IPR011761">
    <property type="entry name" value="ATP-grasp"/>
</dbReference>
<comment type="subunit">
    <text evidence="4 5">Homodimer.</text>
</comment>
<dbReference type="NCBIfam" id="NF004676">
    <property type="entry name" value="PRK06019.1-2"/>
    <property type="match status" value="1"/>
</dbReference>
<sequence length="390" mass="40933">MRDPRAPILPGATIGVLGSGQLGRMFAIAARRLGYRVHTYSPDADTPTGQVADLELRGPYDDLAAVRGFASAVDVVTFEFENVPAATVEAAAAVAPVRPAGSVLHTTQHRLREKTWLEGHGFPVTPFRAARSAAEVAAALAAVGQPALLKTAGWGYDGKGQVKLEGPEQAEAAWASLRSDEAIVEAWVGYACELSVVAVRGVTGETAVYAPVENQHVRGILDLSLAPARVAPEVAAEAQAITRRLLEALDVVGVLCVEFFCLPGGALLINELAPRPHNSGHLTIDACVTCQFEQQLRAVCGLPLGSTELLRPAAMANLLGDVWQAGPPDFASALALPDVKLHLYGKSEPRVGRKMGHLTALGPTAEGAAARVIEARARLTRSVGIAGPRD</sequence>
<dbReference type="PROSITE" id="PS00065">
    <property type="entry name" value="D_2_HYDROXYACID_DH_1"/>
    <property type="match status" value="1"/>
</dbReference>
<dbReference type="RefSeq" id="WP_272088681.1">
    <property type="nucleotide sequence ID" value="NZ_JAQNDL010000002.1"/>
</dbReference>
<comment type="similarity">
    <text evidence="4 5">Belongs to the PurK/PurT family.</text>
</comment>
<dbReference type="NCBIfam" id="NF004679">
    <property type="entry name" value="PRK06019.1-5"/>
    <property type="match status" value="1"/>
</dbReference>
<evidence type="ECO:0000256" key="2">
    <source>
        <dbReference type="ARBA" id="ARBA00022755"/>
    </source>
</evidence>
<dbReference type="InterPro" id="IPR005875">
    <property type="entry name" value="PurK"/>
</dbReference>
<dbReference type="Gene3D" id="3.30.470.20">
    <property type="entry name" value="ATP-grasp fold, B domain"/>
    <property type="match status" value="1"/>
</dbReference>
<evidence type="ECO:0000256" key="5">
    <source>
        <dbReference type="RuleBase" id="RU361200"/>
    </source>
</evidence>
<comment type="function">
    <text evidence="4">Catalyzes the ATP-dependent conversion of 5-aminoimidazole ribonucleotide (AIR) and HCO(3)(-) to N5-carboxyaminoimidazole ribonucleotide (N5-CAIR).</text>
</comment>
<dbReference type="Proteomes" id="UP001221686">
    <property type="component" value="Unassembled WGS sequence"/>
</dbReference>
<protein>
    <recommendedName>
        <fullName evidence="4 5">N5-carboxyaminoimidazole ribonucleotide synthase</fullName>
        <shortName evidence="4 5">N5-CAIR synthase</shortName>
        <ecNumber evidence="4 5">6.3.4.18</ecNumber>
    </recommendedName>
    <alternativeName>
        <fullName evidence="4 5">5-(carboxyamino)imidazole ribonucleotide synthetase</fullName>
    </alternativeName>
</protein>
<comment type="catalytic activity">
    <reaction evidence="4 5">
        <text>5-amino-1-(5-phospho-beta-D-ribosyl)imidazole + hydrogencarbonate + ATP = 5-carboxyamino-1-(5-phospho-D-ribosyl)imidazole + ADP + phosphate + 2 H(+)</text>
        <dbReference type="Rhea" id="RHEA:19317"/>
        <dbReference type="ChEBI" id="CHEBI:15378"/>
        <dbReference type="ChEBI" id="CHEBI:17544"/>
        <dbReference type="ChEBI" id="CHEBI:30616"/>
        <dbReference type="ChEBI" id="CHEBI:43474"/>
        <dbReference type="ChEBI" id="CHEBI:58730"/>
        <dbReference type="ChEBI" id="CHEBI:137981"/>
        <dbReference type="ChEBI" id="CHEBI:456216"/>
        <dbReference type="EC" id="6.3.4.18"/>
    </reaction>
</comment>
<dbReference type="Gene3D" id="3.40.50.20">
    <property type="match status" value="1"/>
</dbReference>
<dbReference type="HAMAP" id="MF_01928">
    <property type="entry name" value="PurK"/>
    <property type="match status" value="1"/>
</dbReference>
<dbReference type="SUPFAM" id="SSF52440">
    <property type="entry name" value="PreATP-grasp domain"/>
    <property type="match status" value="1"/>
</dbReference>
<keyword evidence="4 5" id="KW-0436">Ligase</keyword>
<organism evidence="7 8">
    <name type="scientific">Nannocystis bainbridge</name>
    <dbReference type="NCBI Taxonomy" id="2995303"/>
    <lineage>
        <taxon>Bacteria</taxon>
        <taxon>Pseudomonadati</taxon>
        <taxon>Myxococcota</taxon>
        <taxon>Polyangia</taxon>
        <taxon>Nannocystales</taxon>
        <taxon>Nannocystaceae</taxon>
        <taxon>Nannocystis</taxon>
    </lineage>
</organism>
<proteinExistence type="inferred from homology"/>
<feature type="binding site" evidence="4">
    <location>
        <position position="193"/>
    </location>
    <ligand>
        <name>ATP</name>
        <dbReference type="ChEBI" id="CHEBI:30616"/>
    </ligand>
</feature>
<dbReference type="InterPro" id="IPR040686">
    <property type="entry name" value="PurK_C"/>
</dbReference>
<dbReference type="SUPFAM" id="SSF56059">
    <property type="entry name" value="Glutathione synthetase ATP-binding domain-like"/>
    <property type="match status" value="1"/>
</dbReference>
<evidence type="ECO:0000256" key="3">
    <source>
        <dbReference type="ARBA" id="ARBA00022840"/>
    </source>
</evidence>
<dbReference type="EC" id="6.3.4.18" evidence="4 5"/>
<comment type="caution">
    <text evidence="7">The sequence shown here is derived from an EMBL/GenBank/DDBJ whole genome shotgun (WGS) entry which is preliminary data.</text>
</comment>
<gene>
    <name evidence="4 5" type="primary">purK</name>
    <name evidence="7" type="ORF">POL25_25045</name>
</gene>
<feature type="binding site" evidence="4">
    <location>
        <position position="150"/>
    </location>
    <ligand>
        <name>ATP</name>
        <dbReference type="ChEBI" id="CHEBI:30616"/>
    </ligand>
</feature>
<dbReference type="PROSITE" id="PS50975">
    <property type="entry name" value="ATP_GRASP"/>
    <property type="match status" value="1"/>
</dbReference>
<dbReference type="NCBIfam" id="TIGR01161">
    <property type="entry name" value="purK"/>
    <property type="match status" value="1"/>
</dbReference>
<evidence type="ECO:0000256" key="1">
    <source>
        <dbReference type="ARBA" id="ARBA00022741"/>
    </source>
</evidence>
<dbReference type="PANTHER" id="PTHR11609:SF5">
    <property type="entry name" value="PHOSPHORIBOSYLAMINOIMIDAZOLE CARBOXYLASE"/>
    <property type="match status" value="1"/>
</dbReference>
<dbReference type="SUPFAM" id="SSF51246">
    <property type="entry name" value="Rudiment single hybrid motif"/>
    <property type="match status" value="1"/>
</dbReference>
<comment type="function">
    <text evidence="5">Catalyzes the ATP-dependent conversion of 5-aminoimidazole ribonucleotide (AIR) and HCO(3)- to N5-carboxyaminoimidazole ribonucleotide (N5-CAIR).</text>
</comment>
<evidence type="ECO:0000313" key="7">
    <source>
        <dbReference type="EMBL" id="MDC0720190.1"/>
    </source>
</evidence>
<dbReference type="EMBL" id="JAQNDL010000002">
    <property type="protein sequence ID" value="MDC0720190.1"/>
    <property type="molecule type" value="Genomic_DNA"/>
</dbReference>
<keyword evidence="3 4" id="KW-0067">ATP-binding</keyword>
<accession>A0ABT5E2T5</accession>
<feature type="binding site" evidence="4">
    <location>
        <begin position="185"/>
        <end position="188"/>
    </location>
    <ligand>
        <name>ATP</name>
        <dbReference type="ChEBI" id="CHEBI:30616"/>
    </ligand>
</feature>
<dbReference type="InterPro" id="IPR013815">
    <property type="entry name" value="ATP_grasp_subdomain_1"/>
</dbReference>
<dbReference type="InterPro" id="IPR016185">
    <property type="entry name" value="PreATP-grasp_dom_sf"/>
</dbReference>
<dbReference type="Pfam" id="PF22660">
    <property type="entry name" value="RS_preATP-grasp-like"/>
    <property type="match status" value="1"/>
</dbReference>
<comment type="pathway">
    <text evidence="4 5">Purine metabolism; IMP biosynthesis via de novo pathway; 5-amino-1-(5-phospho-D-ribosyl)imidazole-4-carboxylate from 5-amino-1-(5-phospho-D-ribosyl)imidazole (N5-CAIR route): step 1/2.</text>
</comment>
<evidence type="ECO:0000259" key="6">
    <source>
        <dbReference type="PROSITE" id="PS50975"/>
    </source>
</evidence>
<dbReference type="InterPro" id="IPR054350">
    <property type="entry name" value="PurT/PurK_preATP-grasp"/>
</dbReference>
<feature type="binding site" evidence="4">
    <location>
        <position position="216"/>
    </location>
    <ligand>
        <name>ATP</name>
        <dbReference type="ChEBI" id="CHEBI:30616"/>
    </ligand>
</feature>
<feature type="binding site" evidence="4">
    <location>
        <position position="110"/>
    </location>
    <ligand>
        <name>ATP</name>
        <dbReference type="ChEBI" id="CHEBI:30616"/>
    </ligand>
</feature>
<dbReference type="InterPro" id="IPR029752">
    <property type="entry name" value="D-isomer_DH_CS1"/>
</dbReference>
<name>A0ABT5E2T5_9BACT</name>
<dbReference type="InterPro" id="IPR003135">
    <property type="entry name" value="ATP-grasp_carboxylate-amine"/>
</dbReference>
<dbReference type="Pfam" id="PF17769">
    <property type="entry name" value="PurK_C"/>
    <property type="match status" value="1"/>
</dbReference>
<reference evidence="7 8" key="1">
    <citation type="submission" date="2022-11" db="EMBL/GenBank/DDBJ databases">
        <title>Minimal conservation of predation-associated metabolite biosynthetic gene clusters underscores biosynthetic potential of Myxococcota including descriptions for ten novel species: Archangium lansinium sp. nov., Myxococcus landrumus sp. nov., Nannocystis bai.</title>
        <authorList>
            <person name="Ahearne A."/>
            <person name="Stevens C."/>
            <person name="Dowd S."/>
        </authorList>
    </citation>
    <scope>NUCLEOTIDE SEQUENCE [LARGE SCALE GENOMIC DNA]</scope>
    <source>
        <strain evidence="7 8">BB15-2</strain>
    </source>
</reference>
<keyword evidence="1 4" id="KW-0547">Nucleotide-binding</keyword>
<feature type="binding site" evidence="4">
    <location>
        <begin position="270"/>
        <end position="271"/>
    </location>
    <ligand>
        <name>ATP</name>
        <dbReference type="ChEBI" id="CHEBI:30616"/>
    </ligand>
</feature>
<evidence type="ECO:0000256" key="4">
    <source>
        <dbReference type="HAMAP-Rule" id="MF_01928"/>
    </source>
</evidence>
<feature type="domain" description="ATP-grasp" evidence="6">
    <location>
        <begin position="114"/>
        <end position="300"/>
    </location>
</feature>
<keyword evidence="2 4" id="KW-0658">Purine biosynthesis</keyword>
<dbReference type="Pfam" id="PF02222">
    <property type="entry name" value="ATP-grasp"/>
    <property type="match status" value="1"/>
</dbReference>
<dbReference type="GO" id="GO:0034028">
    <property type="term" value="F:5-(carboxyamino)imidazole ribonucleotide synthase activity"/>
    <property type="evidence" value="ECO:0007669"/>
    <property type="project" value="UniProtKB-EC"/>
</dbReference>
<keyword evidence="8" id="KW-1185">Reference proteome</keyword>
<dbReference type="PANTHER" id="PTHR11609">
    <property type="entry name" value="PURINE BIOSYNTHESIS PROTEIN 6/7, PUR6/7"/>
    <property type="match status" value="1"/>
</dbReference>
<evidence type="ECO:0000313" key="8">
    <source>
        <dbReference type="Proteomes" id="UP001221686"/>
    </source>
</evidence>
<feature type="binding site" evidence="4">
    <location>
        <begin position="155"/>
        <end position="161"/>
    </location>
    <ligand>
        <name>ATP</name>
        <dbReference type="ChEBI" id="CHEBI:30616"/>
    </ligand>
</feature>
<dbReference type="InterPro" id="IPR011054">
    <property type="entry name" value="Rudment_hybrid_motif"/>
</dbReference>